<dbReference type="InterPro" id="IPR000719">
    <property type="entry name" value="Prot_kinase_dom"/>
</dbReference>
<dbReference type="AlphaFoldDB" id="A0A8J5HCV5"/>
<dbReference type="Proteomes" id="UP000734854">
    <property type="component" value="Unassembled WGS sequence"/>
</dbReference>
<keyword evidence="5" id="KW-0418">Kinase</keyword>
<sequence>MCLFRAPHSASRRKRHAILSLFHESTKGQRWSLHLRDKSTALGRRRRRRVELPLQTPSYFRRSIASLSDLDSILCPPSSSNYGFWNAPPRSLRAISGPLLGFPVTADSGSPPGNRGISIRMPMLWGKSSSKDVKKKTVKENFIDTLHRFISPTEHKEGSRRIERHSSHVTSEKNCRSRAESQSTSPSAQVSRCQSFAARPNAQPLPLPDINSGVTCTPSKVRYQRPILEKRGKPPLCLPLPKPHHIPKGLDDFDGELATASASSNCSIDSDDRCDSQLQSPVGNDLENTNKTVVDNHFSLLQKDHFSPRKRSPKEIAKPTKFLFGNQTTSSPMWGVPNSNRSNMQIPHNNAIGSAPDSSMSSPSRSPMRVLCLEQVPASACLPMKTGNDVTFNGSGQCSSPGSGQTSGHNSLGGDMLGQFWQHSRGSPECSPIPSPRMTSPGPNSRIHSGTVSPLHPRAGGTAPESPTSRNDDGKKQCHRLPLPPINVSRTSPFSPSNSAVATPISRSPGKTENPASPGSRWKKGKLIGRGTFGHVYVGFNSESGEMCAMKEVTLFMDDAKSKESAKHLGQEISLLSRLQHPNIVQYYGSEMVLLAFLIRNENILLLVNY</sequence>
<proteinExistence type="inferred from homology"/>
<feature type="domain" description="Protein kinase" evidence="11">
    <location>
        <begin position="522"/>
        <end position="610"/>
    </location>
</feature>
<evidence type="ECO:0000256" key="7">
    <source>
        <dbReference type="ARBA" id="ARBA00047559"/>
    </source>
</evidence>
<evidence type="ECO:0000256" key="6">
    <source>
        <dbReference type="ARBA" id="ARBA00022840"/>
    </source>
</evidence>
<dbReference type="Pfam" id="PF00069">
    <property type="entry name" value="Pkinase"/>
    <property type="match status" value="1"/>
</dbReference>
<feature type="compositionally biased region" description="Low complexity" evidence="10">
    <location>
        <begin position="394"/>
        <end position="408"/>
    </location>
</feature>
<dbReference type="EMBL" id="JACMSC010000005">
    <property type="protein sequence ID" value="KAG6521290.1"/>
    <property type="molecule type" value="Genomic_DNA"/>
</dbReference>
<dbReference type="PROSITE" id="PS00107">
    <property type="entry name" value="PROTEIN_KINASE_ATP"/>
    <property type="match status" value="1"/>
</dbReference>
<comment type="caution">
    <text evidence="12">The sequence shown here is derived from an EMBL/GenBank/DDBJ whole genome shotgun (WGS) entry which is preliminary data.</text>
</comment>
<feature type="compositionally biased region" description="Basic and acidic residues" evidence="10">
    <location>
        <begin position="153"/>
        <end position="179"/>
    </location>
</feature>
<dbReference type="GO" id="GO:0005524">
    <property type="term" value="F:ATP binding"/>
    <property type="evidence" value="ECO:0007669"/>
    <property type="project" value="UniProtKB-UniRule"/>
</dbReference>
<feature type="region of interest" description="Disordered" evidence="10">
    <location>
        <begin position="153"/>
        <end position="194"/>
    </location>
</feature>
<protein>
    <recommendedName>
        <fullName evidence="2">mitogen-activated protein kinase kinase kinase</fullName>
        <ecNumber evidence="2">2.7.11.25</ecNumber>
    </recommendedName>
</protein>
<evidence type="ECO:0000256" key="3">
    <source>
        <dbReference type="ARBA" id="ARBA00022679"/>
    </source>
</evidence>
<keyword evidence="6 9" id="KW-0067">ATP-binding</keyword>
<evidence type="ECO:0000256" key="5">
    <source>
        <dbReference type="ARBA" id="ARBA00022777"/>
    </source>
</evidence>
<dbReference type="InterPro" id="IPR011009">
    <property type="entry name" value="Kinase-like_dom_sf"/>
</dbReference>
<feature type="compositionally biased region" description="Polar residues" evidence="10">
    <location>
        <begin position="488"/>
        <end position="517"/>
    </location>
</feature>
<evidence type="ECO:0000256" key="2">
    <source>
        <dbReference type="ARBA" id="ARBA00012406"/>
    </source>
</evidence>
<evidence type="ECO:0000256" key="8">
    <source>
        <dbReference type="ARBA" id="ARBA00048329"/>
    </source>
</evidence>
<name>A0A8J5HCV5_ZINOF</name>
<organism evidence="12 13">
    <name type="scientific">Zingiber officinale</name>
    <name type="common">Ginger</name>
    <name type="synonym">Amomum zingiber</name>
    <dbReference type="NCBI Taxonomy" id="94328"/>
    <lineage>
        <taxon>Eukaryota</taxon>
        <taxon>Viridiplantae</taxon>
        <taxon>Streptophyta</taxon>
        <taxon>Embryophyta</taxon>
        <taxon>Tracheophyta</taxon>
        <taxon>Spermatophyta</taxon>
        <taxon>Magnoliopsida</taxon>
        <taxon>Liliopsida</taxon>
        <taxon>Zingiberales</taxon>
        <taxon>Zingiberaceae</taxon>
        <taxon>Zingiber</taxon>
    </lineage>
</organism>
<dbReference type="InterPro" id="IPR050538">
    <property type="entry name" value="MAP_kinase_kinase_kinase"/>
</dbReference>
<keyword evidence="3" id="KW-0808">Transferase</keyword>
<comment type="similarity">
    <text evidence="1">Belongs to the protein kinase superfamily. STE Ser/Thr protein kinase family. MAP kinase kinase kinase subfamily.</text>
</comment>
<feature type="compositionally biased region" description="Polar residues" evidence="10">
    <location>
        <begin position="437"/>
        <end position="452"/>
    </location>
</feature>
<dbReference type="Gene3D" id="3.30.200.20">
    <property type="entry name" value="Phosphorylase Kinase, domain 1"/>
    <property type="match status" value="1"/>
</dbReference>
<dbReference type="GO" id="GO:0005737">
    <property type="term" value="C:cytoplasm"/>
    <property type="evidence" value="ECO:0007669"/>
    <property type="project" value="TreeGrafter"/>
</dbReference>
<dbReference type="PANTHER" id="PTHR48016:SF45">
    <property type="entry name" value="OS04G0559800 PROTEIN"/>
    <property type="match status" value="1"/>
</dbReference>
<dbReference type="InterPro" id="IPR017441">
    <property type="entry name" value="Protein_kinase_ATP_BS"/>
</dbReference>
<comment type="catalytic activity">
    <reaction evidence="8">
        <text>L-seryl-[protein] + ATP = O-phospho-L-seryl-[protein] + ADP + H(+)</text>
        <dbReference type="Rhea" id="RHEA:17989"/>
        <dbReference type="Rhea" id="RHEA-COMP:9863"/>
        <dbReference type="Rhea" id="RHEA-COMP:11604"/>
        <dbReference type="ChEBI" id="CHEBI:15378"/>
        <dbReference type="ChEBI" id="CHEBI:29999"/>
        <dbReference type="ChEBI" id="CHEBI:30616"/>
        <dbReference type="ChEBI" id="CHEBI:83421"/>
        <dbReference type="ChEBI" id="CHEBI:456216"/>
        <dbReference type="EC" id="2.7.11.25"/>
    </reaction>
</comment>
<feature type="compositionally biased region" description="Polar residues" evidence="10">
    <location>
        <begin position="180"/>
        <end position="194"/>
    </location>
</feature>
<evidence type="ECO:0000256" key="9">
    <source>
        <dbReference type="PROSITE-ProRule" id="PRU10141"/>
    </source>
</evidence>
<keyword evidence="13" id="KW-1185">Reference proteome</keyword>
<dbReference type="PANTHER" id="PTHR48016">
    <property type="entry name" value="MAP KINASE KINASE KINASE SSK2-RELATED-RELATED"/>
    <property type="match status" value="1"/>
</dbReference>
<gene>
    <name evidence="12" type="ORF">ZIOFF_018405</name>
</gene>
<accession>A0A8J5HCV5</accession>
<evidence type="ECO:0000256" key="10">
    <source>
        <dbReference type="SAM" id="MobiDB-lite"/>
    </source>
</evidence>
<feature type="binding site" evidence="9">
    <location>
        <position position="551"/>
    </location>
    <ligand>
        <name>ATP</name>
        <dbReference type="ChEBI" id="CHEBI:30616"/>
    </ligand>
</feature>
<keyword evidence="4 9" id="KW-0547">Nucleotide-binding</keyword>
<evidence type="ECO:0000313" key="12">
    <source>
        <dbReference type="EMBL" id="KAG6521290.1"/>
    </source>
</evidence>
<evidence type="ECO:0000256" key="1">
    <source>
        <dbReference type="ARBA" id="ARBA00006529"/>
    </source>
</evidence>
<feature type="region of interest" description="Disordered" evidence="10">
    <location>
        <begin position="393"/>
        <end position="525"/>
    </location>
</feature>
<dbReference type="SUPFAM" id="SSF56112">
    <property type="entry name" value="Protein kinase-like (PK-like)"/>
    <property type="match status" value="1"/>
</dbReference>
<evidence type="ECO:0000313" key="13">
    <source>
        <dbReference type="Proteomes" id="UP000734854"/>
    </source>
</evidence>
<comment type="catalytic activity">
    <reaction evidence="7">
        <text>L-threonyl-[protein] + ATP = O-phospho-L-threonyl-[protein] + ADP + H(+)</text>
        <dbReference type="Rhea" id="RHEA:46608"/>
        <dbReference type="Rhea" id="RHEA-COMP:11060"/>
        <dbReference type="Rhea" id="RHEA-COMP:11605"/>
        <dbReference type="ChEBI" id="CHEBI:15378"/>
        <dbReference type="ChEBI" id="CHEBI:30013"/>
        <dbReference type="ChEBI" id="CHEBI:30616"/>
        <dbReference type="ChEBI" id="CHEBI:61977"/>
        <dbReference type="ChEBI" id="CHEBI:456216"/>
        <dbReference type="EC" id="2.7.11.25"/>
    </reaction>
</comment>
<evidence type="ECO:0000259" key="11">
    <source>
        <dbReference type="PROSITE" id="PS50011"/>
    </source>
</evidence>
<evidence type="ECO:0000256" key="4">
    <source>
        <dbReference type="ARBA" id="ARBA00022741"/>
    </source>
</evidence>
<dbReference type="GO" id="GO:0004709">
    <property type="term" value="F:MAP kinase kinase kinase activity"/>
    <property type="evidence" value="ECO:0007669"/>
    <property type="project" value="UniProtKB-EC"/>
</dbReference>
<dbReference type="PROSITE" id="PS50011">
    <property type="entry name" value="PROTEIN_KINASE_DOM"/>
    <property type="match status" value="1"/>
</dbReference>
<dbReference type="EC" id="2.7.11.25" evidence="2"/>
<reference evidence="12 13" key="1">
    <citation type="submission" date="2020-08" db="EMBL/GenBank/DDBJ databases">
        <title>Plant Genome Project.</title>
        <authorList>
            <person name="Zhang R.-G."/>
        </authorList>
    </citation>
    <scope>NUCLEOTIDE SEQUENCE [LARGE SCALE GENOMIC DNA]</scope>
    <source>
        <tissue evidence="12">Rhizome</tissue>
    </source>
</reference>